<dbReference type="Pfam" id="PF00076">
    <property type="entry name" value="RRM_1"/>
    <property type="match status" value="1"/>
</dbReference>
<dbReference type="InterPro" id="IPR052462">
    <property type="entry name" value="SLIRP/GR-RBP-like"/>
</dbReference>
<dbReference type="Proteomes" id="UP001630127">
    <property type="component" value="Unassembled WGS sequence"/>
</dbReference>
<dbReference type="FunFam" id="3.30.70.330:FF:000571">
    <property type="entry name" value="Glycine-rich RNA-binding protein 3 mitochondrial"/>
    <property type="match status" value="1"/>
</dbReference>
<keyword evidence="6" id="KW-1185">Reference proteome</keyword>
<gene>
    <name evidence="5" type="ORF">ACH5RR_014224</name>
</gene>
<dbReference type="InterPro" id="IPR000504">
    <property type="entry name" value="RRM_dom"/>
</dbReference>
<feature type="region of interest" description="Disordered" evidence="3">
    <location>
        <begin position="207"/>
        <end position="257"/>
    </location>
</feature>
<dbReference type="InterPro" id="IPR012677">
    <property type="entry name" value="Nucleotide-bd_a/b_plait_sf"/>
</dbReference>
<dbReference type="Gene3D" id="3.30.70.330">
    <property type="match status" value="1"/>
</dbReference>
<evidence type="ECO:0000313" key="5">
    <source>
        <dbReference type="EMBL" id="KAL3525852.1"/>
    </source>
</evidence>
<accession>A0ABD3A2A6</accession>
<feature type="compositionally biased region" description="Basic and acidic residues" evidence="3">
    <location>
        <begin position="232"/>
        <end position="244"/>
    </location>
</feature>
<sequence>MAFVNRIGSVLKQRLSKHINLELSASNSSLYQTIRSMSSKLFVGGLSYNTDDMSLKEAFTQHGEVVEARVITDRDSGNSRGFGFVTYTSEEEASRAIQALDGQDLHGRRIRVNYANERPRAPRYDGGYGGNGGYGGSGGYGSGGYGAGGGYGTGGGRGGYGSGNYESSDYGSGVGDGNVGNFGAGGGNNYSSTASNQGGYANSGYNGNTSMYGQGQERLSGNQGETDAVDEDFGKDSLDGNYKDDNDEPNDYVNSRG</sequence>
<evidence type="ECO:0000256" key="2">
    <source>
        <dbReference type="PROSITE-ProRule" id="PRU00176"/>
    </source>
</evidence>
<protein>
    <recommendedName>
        <fullName evidence="4">RRM domain-containing protein</fullName>
    </recommendedName>
</protein>
<dbReference type="InterPro" id="IPR035979">
    <property type="entry name" value="RBD_domain_sf"/>
</dbReference>
<dbReference type="SUPFAM" id="SSF54928">
    <property type="entry name" value="RNA-binding domain, RBD"/>
    <property type="match status" value="1"/>
</dbReference>
<dbReference type="AlphaFoldDB" id="A0ABD3A2A6"/>
<name>A0ABD3A2A6_9GENT</name>
<organism evidence="5 6">
    <name type="scientific">Cinchona calisaya</name>
    <dbReference type="NCBI Taxonomy" id="153742"/>
    <lineage>
        <taxon>Eukaryota</taxon>
        <taxon>Viridiplantae</taxon>
        <taxon>Streptophyta</taxon>
        <taxon>Embryophyta</taxon>
        <taxon>Tracheophyta</taxon>
        <taxon>Spermatophyta</taxon>
        <taxon>Magnoliopsida</taxon>
        <taxon>eudicotyledons</taxon>
        <taxon>Gunneridae</taxon>
        <taxon>Pentapetalae</taxon>
        <taxon>asterids</taxon>
        <taxon>lamiids</taxon>
        <taxon>Gentianales</taxon>
        <taxon>Rubiaceae</taxon>
        <taxon>Cinchonoideae</taxon>
        <taxon>Cinchoneae</taxon>
        <taxon>Cinchona</taxon>
    </lineage>
</organism>
<keyword evidence="1 2" id="KW-0694">RNA-binding</keyword>
<evidence type="ECO:0000256" key="3">
    <source>
        <dbReference type="SAM" id="MobiDB-lite"/>
    </source>
</evidence>
<reference evidence="5 6" key="1">
    <citation type="submission" date="2024-11" db="EMBL/GenBank/DDBJ databases">
        <title>A near-complete genome assembly of Cinchona calisaya.</title>
        <authorList>
            <person name="Lian D.C."/>
            <person name="Zhao X.W."/>
            <person name="Wei L."/>
        </authorList>
    </citation>
    <scope>NUCLEOTIDE SEQUENCE [LARGE SCALE GENOMIC DNA]</scope>
    <source>
        <tissue evidence="5">Nenye</tissue>
    </source>
</reference>
<dbReference type="GO" id="GO:0003723">
    <property type="term" value="F:RNA binding"/>
    <property type="evidence" value="ECO:0007669"/>
    <property type="project" value="UniProtKB-UniRule"/>
</dbReference>
<dbReference type="PANTHER" id="PTHR48027">
    <property type="entry name" value="HETEROGENEOUS NUCLEAR RIBONUCLEOPROTEIN 87F-RELATED"/>
    <property type="match status" value="1"/>
</dbReference>
<feature type="compositionally biased region" description="Polar residues" evidence="3">
    <location>
        <begin position="207"/>
        <end position="225"/>
    </location>
</feature>
<evidence type="ECO:0000256" key="1">
    <source>
        <dbReference type="ARBA" id="ARBA00022884"/>
    </source>
</evidence>
<feature type="domain" description="RRM" evidence="4">
    <location>
        <begin position="39"/>
        <end position="117"/>
    </location>
</feature>
<dbReference type="EMBL" id="JBJUIK010000006">
    <property type="protein sequence ID" value="KAL3525852.1"/>
    <property type="molecule type" value="Genomic_DNA"/>
</dbReference>
<dbReference type="PROSITE" id="PS50102">
    <property type="entry name" value="RRM"/>
    <property type="match status" value="1"/>
</dbReference>
<dbReference type="InterPro" id="IPR048289">
    <property type="entry name" value="RRM2_NsCP33-like"/>
</dbReference>
<proteinExistence type="predicted"/>
<dbReference type="SMART" id="SM00360">
    <property type="entry name" value="RRM"/>
    <property type="match status" value="1"/>
</dbReference>
<evidence type="ECO:0000313" key="6">
    <source>
        <dbReference type="Proteomes" id="UP001630127"/>
    </source>
</evidence>
<dbReference type="CDD" id="cd21608">
    <property type="entry name" value="RRM2_NsCP33_like"/>
    <property type="match status" value="1"/>
</dbReference>
<evidence type="ECO:0000259" key="4">
    <source>
        <dbReference type="PROSITE" id="PS50102"/>
    </source>
</evidence>
<comment type="caution">
    <text evidence="5">The sequence shown here is derived from an EMBL/GenBank/DDBJ whole genome shotgun (WGS) entry which is preliminary data.</text>
</comment>